<dbReference type="Pfam" id="PF04578">
    <property type="entry name" value="DUF594"/>
    <property type="match status" value="1"/>
</dbReference>
<feature type="transmembrane region" description="Helical" evidence="2">
    <location>
        <begin position="326"/>
        <end position="350"/>
    </location>
</feature>
<sequence length="688" mass="79088">MDLSSGVKWWEEWQLRILVLGSLGVQYFLAIFGGMRKFSRIPHCYRFFIWLSYLASDALAIYALATLFNRRNKLQPDNNDNGSRDLEVVWAPILLMHLGGQVFITAYNIEDNELWRRHILTALSQVTVSIYVFCKSWSSSADRRLLAAAILLFIIGIVKCFEKPLALKASCFNDLISSKDDAQRATATNREQELESFVKEAKDFVRATVGAPASSQGTTEEVPIPPPEQFIVPTKLFMDFSYPYSDRLANLKYFYTLSPKEVVVEIHRGLSKIFDLLYTRNKIWVKHGESACFRLFSTWMLTVLLAIPSIVLLHCSHKQAYSHNDVIVTFVVVYGTLLVDIISVQIIGWYNTFWVHVMAQQSLIGFFTRNKRHKMLISIADCLQCKGLLDQYWCMKPCYKPMDTTYLVYLYVTHGWQNYIEDPDSYRNFNDHMGQWTLERSGCSRLLGWSLEKPFDEGVLVWHVATDFCFHMSNSPSSRDKEIGRTISNYMIHLLFANPEMLMAGSRKNLFTTAYRELEDILQPEEDLHLDDEKKLTLTMIDKVKSKQGRYFIHIAWLVAERLMLLNDGEMWKLIAAVWVEMLCFSARRCRGYLHAKSLGSGMEYLSFVWLMLAHAGMETFPERLHRRQKLHLPKTKPLNLQEEDVAAPSGTSQGSESRKKKETTAAPSAHQGEGDNASEITEIVVSP</sequence>
<reference evidence="4" key="2">
    <citation type="submission" date="2018-05" db="EMBL/GenBank/DDBJ databases">
        <title>OgluRS3 (Oryza glumaepatula Reference Sequence Version 3).</title>
        <authorList>
            <person name="Zhang J."/>
            <person name="Kudrna D."/>
            <person name="Lee S."/>
            <person name="Talag J."/>
            <person name="Welchert J."/>
            <person name="Wing R.A."/>
        </authorList>
    </citation>
    <scope>NUCLEOTIDE SEQUENCE [LARGE SCALE GENOMIC DNA]</scope>
</reference>
<name>A0A0E0AQT0_9ORYZ</name>
<feature type="transmembrane region" description="Helical" evidence="2">
    <location>
        <begin position="88"/>
        <end position="107"/>
    </location>
</feature>
<keyword evidence="2" id="KW-1133">Transmembrane helix</keyword>
<dbReference type="STRING" id="40148.A0A0E0AQT0"/>
<dbReference type="Pfam" id="PF13968">
    <property type="entry name" value="DUF4220"/>
    <property type="match status" value="1"/>
</dbReference>
<feature type="region of interest" description="Disordered" evidence="1">
    <location>
        <begin position="634"/>
        <end position="688"/>
    </location>
</feature>
<dbReference type="InterPro" id="IPR025315">
    <property type="entry name" value="DUF4220"/>
</dbReference>
<evidence type="ECO:0000313" key="4">
    <source>
        <dbReference type="EnsemblPlants" id="OGLUM08G02940.1"/>
    </source>
</evidence>
<proteinExistence type="predicted"/>
<feature type="transmembrane region" description="Helical" evidence="2">
    <location>
        <begin position="291"/>
        <end position="314"/>
    </location>
</feature>
<keyword evidence="2" id="KW-0812">Transmembrane</keyword>
<dbReference type="Proteomes" id="UP000026961">
    <property type="component" value="Chromosome 8"/>
</dbReference>
<evidence type="ECO:0000256" key="2">
    <source>
        <dbReference type="SAM" id="Phobius"/>
    </source>
</evidence>
<reference evidence="4" key="1">
    <citation type="submission" date="2015-04" db="UniProtKB">
        <authorList>
            <consortium name="EnsemblPlants"/>
        </authorList>
    </citation>
    <scope>IDENTIFICATION</scope>
</reference>
<organism evidence="4">
    <name type="scientific">Oryza glumipatula</name>
    <dbReference type="NCBI Taxonomy" id="40148"/>
    <lineage>
        <taxon>Eukaryota</taxon>
        <taxon>Viridiplantae</taxon>
        <taxon>Streptophyta</taxon>
        <taxon>Embryophyta</taxon>
        <taxon>Tracheophyta</taxon>
        <taxon>Spermatophyta</taxon>
        <taxon>Magnoliopsida</taxon>
        <taxon>Liliopsida</taxon>
        <taxon>Poales</taxon>
        <taxon>Poaceae</taxon>
        <taxon>BOP clade</taxon>
        <taxon>Oryzoideae</taxon>
        <taxon>Oryzeae</taxon>
        <taxon>Oryzinae</taxon>
        <taxon>Oryza</taxon>
    </lineage>
</organism>
<dbReference type="EnsemblPlants" id="OGLUM08G02940.1">
    <property type="protein sequence ID" value="OGLUM08G02940.1"/>
    <property type="gene ID" value="OGLUM08G02940"/>
</dbReference>
<dbReference type="Gramene" id="OGLUM08G02940.1">
    <property type="protein sequence ID" value="OGLUM08G02940.1"/>
    <property type="gene ID" value="OGLUM08G02940"/>
</dbReference>
<evidence type="ECO:0000313" key="5">
    <source>
        <dbReference type="Proteomes" id="UP000026961"/>
    </source>
</evidence>
<dbReference type="AlphaFoldDB" id="A0A0E0AQT0"/>
<feature type="domain" description="DUF4220" evidence="3">
    <location>
        <begin position="50"/>
        <end position="383"/>
    </location>
</feature>
<dbReference type="eggNOG" id="ENOG502RRR5">
    <property type="taxonomic scope" value="Eukaryota"/>
</dbReference>
<protein>
    <recommendedName>
        <fullName evidence="3">DUF4220 domain-containing protein</fullName>
    </recommendedName>
</protein>
<evidence type="ECO:0000259" key="3">
    <source>
        <dbReference type="Pfam" id="PF13968"/>
    </source>
</evidence>
<dbReference type="PANTHER" id="PTHR31325">
    <property type="entry name" value="OS01G0798800 PROTEIN-RELATED"/>
    <property type="match status" value="1"/>
</dbReference>
<feature type="transmembrane region" description="Helical" evidence="2">
    <location>
        <begin position="13"/>
        <end position="35"/>
    </location>
</feature>
<feature type="transmembrane region" description="Helical" evidence="2">
    <location>
        <begin position="47"/>
        <end position="68"/>
    </location>
</feature>
<accession>A0A0E0AQT0</accession>
<dbReference type="HOGENOM" id="CLU_009180_4_0_1"/>
<evidence type="ECO:0000256" key="1">
    <source>
        <dbReference type="SAM" id="MobiDB-lite"/>
    </source>
</evidence>
<keyword evidence="5" id="KW-1185">Reference proteome</keyword>
<dbReference type="InterPro" id="IPR007658">
    <property type="entry name" value="DUF594"/>
</dbReference>
<keyword evidence="2" id="KW-0472">Membrane</keyword>